<dbReference type="EMBL" id="CAKKNE010000006">
    <property type="protein sequence ID" value="CAH0379341.1"/>
    <property type="molecule type" value="Genomic_DNA"/>
</dbReference>
<organism evidence="1 2">
    <name type="scientific">Pelagomonas calceolata</name>
    <dbReference type="NCBI Taxonomy" id="35677"/>
    <lineage>
        <taxon>Eukaryota</taxon>
        <taxon>Sar</taxon>
        <taxon>Stramenopiles</taxon>
        <taxon>Ochrophyta</taxon>
        <taxon>Pelagophyceae</taxon>
        <taxon>Pelagomonadales</taxon>
        <taxon>Pelagomonadaceae</taxon>
        <taxon>Pelagomonas</taxon>
    </lineage>
</organism>
<name>A0A8J2T014_9STRA</name>
<protein>
    <submittedName>
        <fullName evidence="1">Uncharacterized protein</fullName>
    </submittedName>
</protein>
<gene>
    <name evidence="1" type="ORF">PECAL_6P09570</name>
</gene>
<proteinExistence type="predicted"/>
<reference evidence="1" key="1">
    <citation type="submission" date="2021-11" db="EMBL/GenBank/DDBJ databases">
        <authorList>
            <consortium name="Genoscope - CEA"/>
            <person name="William W."/>
        </authorList>
    </citation>
    <scope>NUCLEOTIDE SEQUENCE</scope>
</reference>
<sequence>MHKTAAILSYIYLSIPRNTGTAVPTVPASTVGISGYNQKHSKGQNNVGYKFDYQGSVLMRQGHPKGCIGRGGVYSVAGPPDCPSKSESLQAPYWQAQAEFVFKFEAERHEPACRSTANALLWLACVHSSA</sequence>
<evidence type="ECO:0000313" key="2">
    <source>
        <dbReference type="Proteomes" id="UP000789595"/>
    </source>
</evidence>
<dbReference type="Proteomes" id="UP000789595">
    <property type="component" value="Unassembled WGS sequence"/>
</dbReference>
<evidence type="ECO:0000313" key="1">
    <source>
        <dbReference type="EMBL" id="CAH0379341.1"/>
    </source>
</evidence>
<keyword evidence="2" id="KW-1185">Reference proteome</keyword>
<dbReference type="AlphaFoldDB" id="A0A8J2T014"/>
<accession>A0A8J2T014</accession>
<comment type="caution">
    <text evidence="1">The sequence shown here is derived from an EMBL/GenBank/DDBJ whole genome shotgun (WGS) entry which is preliminary data.</text>
</comment>